<proteinExistence type="predicted"/>
<protein>
    <submittedName>
        <fullName evidence="2">Uncharacterized protein</fullName>
    </submittedName>
</protein>
<reference evidence="2" key="1">
    <citation type="submission" date="2020-08" db="EMBL/GenBank/DDBJ databases">
        <title>Multicomponent nature underlies the extraordinary mechanical properties of spider dragline silk.</title>
        <authorList>
            <person name="Kono N."/>
            <person name="Nakamura H."/>
            <person name="Mori M."/>
            <person name="Yoshida Y."/>
            <person name="Ohtoshi R."/>
            <person name="Malay A.D."/>
            <person name="Moran D.A.P."/>
            <person name="Tomita M."/>
            <person name="Numata K."/>
            <person name="Arakawa K."/>
        </authorList>
    </citation>
    <scope>NUCLEOTIDE SEQUENCE</scope>
</reference>
<dbReference type="EMBL" id="BMAV01012376">
    <property type="protein sequence ID" value="GFY58993.1"/>
    <property type="molecule type" value="Genomic_DNA"/>
</dbReference>
<name>A0A8X6XTU3_9ARAC</name>
<accession>A0A8X6XTU3</accession>
<evidence type="ECO:0000313" key="3">
    <source>
        <dbReference type="Proteomes" id="UP000886998"/>
    </source>
</evidence>
<feature type="region of interest" description="Disordered" evidence="1">
    <location>
        <begin position="1"/>
        <end position="92"/>
    </location>
</feature>
<dbReference type="AlphaFoldDB" id="A0A8X6XTU3"/>
<evidence type="ECO:0000313" key="2">
    <source>
        <dbReference type="EMBL" id="GFY58993.1"/>
    </source>
</evidence>
<feature type="region of interest" description="Disordered" evidence="1">
    <location>
        <begin position="110"/>
        <end position="132"/>
    </location>
</feature>
<sequence length="132" mass="15010">MSSVSRSNTDSEDKSGEPERKRGKRLVRQGDKRRLPSSAKTSNRSRKRFRQGEASIQERGISQYNLRSRKNTESRSSRGEMQHQGGPVWPRGRINQILQQEELRMQAAVYTPESSGAGTGAEEWTIKPSKYT</sequence>
<evidence type="ECO:0000256" key="1">
    <source>
        <dbReference type="SAM" id="MobiDB-lite"/>
    </source>
</evidence>
<feature type="compositionally biased region" description="Basic and acidic residues" evidence="1">
    <location>
        <begin position="9"/>
        <end position="20"/>
    </location>
</feature>
<feature type="compositionally biased region" description="Basic and acidic residues" evidence="1">
    <location>
        <begin position="70"/>
        <end position="81"/>
    </location>
</feature>
<keyword evidence="3" id="KW-1185">Reference proteome</keyword>
<organism evidence="2 3">
    <name type="scientific">Trichonephila inaurata madagascariensis</name>
    <dbReference type="NCBI Taxonomy" id="2747483"/>
    <lineage>
        <taxon>Eukaryota</taxon>
        <taxon>Metazoa</taxon>
        <taxon>Ecdysozoa</taxon>
        <taxon>Arthropoda</taxon>
        <taxon>Chelicerata</taxon>
        <taxon>Arachnida</taxon>
        <taxon>Araneae</taxon>
        <taxon>Araneomorphae</taxon>
        <taxon>Entelegynae</taxon>
        <taxon>Araneoidea</taxon>
        <taxon>Nephilidae</taxon>
        <taxon>Trichonephila</taxon>
        <taxon>Trichonephila inaurata</taxon>
    </lineage>
</organism>
<dbReference type="Proteomes" id="UP000886998">
    <property type="component" value="Unassembled WGS sequence"/>
</dbReference>
<comment type="caution">
    <text evidence="2">The sequence shown here is derived from an EMBL/GenBank/DDBJ whole genome shotgun (WGS) entry which is preliminary data.</text>
</comment>
<gene>
    <name evidence="2" type="ORF">TNIN_406521</name>
</gene>